<dbReference type="InParanoid" id="Q7R7U8"/>
<dbReference type="Proteomes" id="UP000008553">
    <property type="component" value="Unassembled WGS sequence"/>
</dbReference>
<proteinExistence type="predicted"/>
<gene>
    <name evidence="1" type="ORF">PY07480</name>
</gene>
<reference evidence="1 2" key="1">
    <citation type="journal article" date="2002" name="Nature">
        <title>Genome sequence and comparative analysis of the model rodent malaria parasite Plasmodium yoelii yoelii.</title>
        <authorList>
            <person name="Carlton J.M."/>
            <person name="Angiuoli S.V."/>
            <person name="Suh B.B."/>
            <person name="Kooij T.W."/>
            <person name="Pertea M."/>
            <person name="Silva J.C."/>
            <person name="Ermolaeva M.D."/>
            <person name="Allen J.E."/>
            <person name="Selengut J.D."/>
            <person name="Koo H.L."/>
            <person name="Peterson J.D."/>
            <person name="Pop M."/>
            <person name="Kosack D.S."/>
            <person name="Shumway M.F."/>
            <person name="Bidwell S.L."/>
            <person name="Shallom S.J."/>
            <person name="van Aken S.E."/>
            <person name="Riedmuller S.B."/>
            <person name="Feldblyum T.V."/>
            <person name="Cho J.K."/>
            <person name="Quackenbush J."/>
            <person name="Sedegah M."/>
            <person name="Shoaibi A."/>
            <person name="Cummings L.M."/>
            <person name="Florens L."/>
            <person name="Yates J.R."/>
            <person name="Raine J.D."/>
            <person name="Sinden R.E."/>
            <person name="Harris M.A."/>
            <person name="Cunningham D.A."/>
            <person name="Preiser P.R."/>
            <person name="Bergman L.W."/>
            <person name="Vaidya A.B."/>
            <person name="van Lin L.H."/>
            <person name="Janse C.J."/>
            <person name="Waters A.P."/>
            <person name="Smith H.O."/>
            <person name="White O.R."/>
            <person name="Salzberg S.L."/>
            <person name="Venter J.C."/>
            <person name="Fraser C.M."/>
            <person name="Hoffman S.L."/>
            <person name="Gardner M.J."/>
            <person name="Carucci D.J."/>
        </authorList>
    </citation>
    <scope>NUCLEOTIDE SEQUENCE [LARGE SCALE GENOMIC DNA]</scope>
    <source>
        <strain evidence="1 2">17XNL</strain>
    </source>
</reference>
<sequence length="27" mass="3294">SIIKYKNYVSIVLYVKNIIYIIKMINF</sequence>
<organism evidence="1 2">
    <name type="scientific">Plasmodium yoelii yoelii</name>
    <dbReference type="NCBI Taxonomy" id="73239"/>
    <lineage>
        <taxon>Eukaryota</taxon>
        <taxon>Sar</taxon>
        <taxon>Alveolata</taxon>
        <taxon>Apicomplexa</taxon>
        <taxon>Aconoidasida</taxon>
        <taxon>Haemosporida</taxon>
        <taxon>Plasmodiidae</taxon>
        <taxon>Plasmodium</taxon>
        <taxon>Plasmodium (Vinckeia)</taxon>
    </lineage>
</organism>
<accession>Q7R7U8</accession>
<dbReference type="AlphaFoldDB" id="Q7R7U8"/>
<keyword evidence="2" id="KW-1185">Reference proteome</keyword>
<comment type="caution">
    <text evidence="1">The sequence shown here is derived from an EMBL/GenBank/DDBJ whole genome shotgun (WGS) entry which is preliminary data.</text>
</comment>
<dbReference type="PaxDb" id="73239-Q7R7U8"/>
<dbReference type="EMBL" id="AABL01002757">
    <property type="protein sequence ID" value="EAA19943.1"/>
    <property type="molecule type" value="Genomic_DNA"/>
</dbReference>
<feature type="non-terminal residue" evidence="1">
    <location>
        <position position="1"/>
    </location>
</feature>
<evidence type="ECO:0000313" key="1">
    <source>
        <dbReference type="EMBL" id="EAA19943.1"/>
    </source>
</evidence>
<protein>
    <submittedName>
        <fullName evidence="1">Uncharacterized protein</fullName>
    </submittedName>
</protein>
<name>Q7R7U8_PLAYO</name>
<evidence type="ECO:0000313" key="2">
    <source>
        <dbReference type="Proteomes" id="UP000008553"/>
    </source>
</evidence>